<evidence type="ECO:0000256" key="1">
    <source>
        <dbReference type="ARBA" id="ARBA00022448"/>
    </source>
</evidence>
<evidence type="ECO:0000256" key="2">
    <source>
        <dbReference type="ARBA" id="ARBA00022741"/>
    </source>
</evidence>
<dbReference type="GO" id="GO:0051301">
    <property type="term" value="P:cell division"/>
    <property type="evidence" value="ECO:0007669"/>
    <property type="project" value="UniProtKB-KW"/>
</dbReference>
<organism evidence="5 6">
    <name type="scientific">Helicobacter canis</name>
    <dbReference type="NCBI Taxonomy" id="29419"/>
    <lineage>
        <taxon>Bacteria</taxon>
        <taxon>Pseudomonadati</taxon>
        <taxon>Campylobacterota</taxon>
        <taxon>Epsilonproteobacteria</taxon>
        <taxon>Campylobacterales</taxon>
        <taxon>Helicobacteraceae</taxon>
        <taxon>Helicobacter</taxon>
    </lineage>
</organism>
<dbReference type="PROSITE" id="PS50893">
    <property type="entry name" value="ABC_TRANSPORTER_2"/>
    <property type="match status" value="1"/>
</dbReference>
<dbReference type="EMBL" id="UGHV01000001">
    <property type="protein sequence ID" value="STO97104.1"/>
    <property type="molecule type" value="Genomic_DNA"/>
</dbReference>
<dbReference type="SUPFAM" id="SSF52540">
    <property type="entry name" value="P-loop containing nucleoside triphosphate hydrolases"/>
    <property type="match status" value="1"/>
</dbReference>
<dbReference type="InterPro" id="IPR017871">
    <property type="entry name" value="ABC_transporter-like_CS"/>
</dbReference>
<dbReference type="SMART" id="SM00382">
    <property type="entry name" value="AAA"/>
    <property type="match status" value="1"/>
</dbReference>
<keyword evidence="1" id="KW-0813">Transport</keyword>
<dbReference type="GO" id="GO:0005524">
    <property type="term" value="F:ATP binding"/>
    <property type="evidence" value="ECO:0007669"/>
    <property type="project" value="UniProtKB-KW"/>
</dbReference>
<keyword evidence="5" id="KW-0132">Cell division</keyword>
<gene>
    <name evidence="5" type="primary">ftsE_1</name>
    <name evidence="5" type="ORF">NCTC12410_00926</name>
</gene>
<dbReference type="Proteomes" id="UP000254841">
    <property type="component" value="Unassembled WGS sequence"/>
</dbReference>
<dbReference type="GO" id="GO:0016887">
    <property type="term" value="F:ATP hydrolysis activity"/>
    <property type="evidence" value="ECO:0007669"/>
    <property type="project" value="InterPro"/>
</dbReference>
<keyword evidence="3 5" id="KW-0067">ATP-binding</keyword>
<dbReference type="PROSITE" id="PS00211">
    <property type="entry name" value="ABC_TRANSPORTER_1"/>
    <property type="match status" value="1"/>
</dbReference>
<dbReference type="InterPro" id="IPR015854">
    <property type="entry name" value="ABC_transpr_LolD-like"/>
</dbReference>
<dbReference type="PANTHER" id="PTHR24220">
    <property type="entry name" value="IMPORT ATP-BINDING PROTEIN"/>
    <property type="match status" value="1"/>
</dbReference>
<dbReference type="InterPro" id="IPR003439">
    <property type="entry name" value="ABC_transporter-like_ATP-bd"/>
</dbReference>
<sequence>MSIITANNLTLGYQREEPVIIDASFTINNKDFVFISGPSGSGKSTLLSSLYGALTPMSGTLSVCDINLTKHKDSNITRLRQKIGIVFQDYKLIEEWNVEKNITLPMVINGYKKDACEAQTEKLLSHIGLLHKATKYPLELSGGEQQRVAMARAIAHRPALILADEPTGNLDDFSSDMIWSLLKSANEQLDITIVVVTHRVPVRTNISYRHLFIDRERNSIYEQH</sequence>
<dbReference type="InterPro" id="IPR017911">
    <property type="entry name" value="MacB-like_ATP-bd"/>
</dbReference>
<dbReference type="AlphaFoldDB" id="A0A377J4B3"/>
<keyword evidence="5" id="KW-0131">Cell cycle</keyword>
<dbReference type="Gene3D" id="3.40.50.300">
    <property type="entry name" value="P-loop containing nucleotide triphosphate hydrolases"/>
    <property type="match status" value="1"/>
</dbReference>
<name>A0A377J4B3_9HELI</name>
<dbReference type="OrthoDB" id="9814623at2"/>
<reference evidence="5 6" key="1">
    <citation type="submission" date="2018-06" db="EMBL/GenBank/DDBJ databases">
        <authorList>
            <consortium name="Pathogen Informatics"/>
            <person name="Doyle S."/>
        </authorList>
    </citation>
    <scope>NUCLEOTIDE SEQUENCE [LARGE SCALE GENOMIC DNA]</scope>
    <source>
        <strain evidence="5 6">NCTC12410</strain>
    </source>
</reference>
<evidence type="ECO:0000313" key="5">
    <source>
        <dbReference type="EMBL" id="STO97104.1"/>
    </source>
</evidence>
<evidence type="ECO:0000313" key="6">
    <source>
        <dbReference type="Proteomes" id="UP000254841"/>
    </source>
</evidence>
<dbReference type="Pfam" id="PF00005">
    <property type="entry name" value="ABC_tran"/>
    <property type="match status" value="1"/>
</dbReference>
<dbReference type="InterPro" id="IPR003593">
    <property type="entry name" value="AAA+_ATPase"/>
</dbReference>
<accession>A0A377J4B3</accession>
<protein>
    <submittedName>
        <fullName evidence="5">Cell division transporter, ATP-binding protein FtsE</fullName>
    </submittedName>
</protein>
<dbReference type="PANTHER" id="PTHR24220:SF86">
    <property type="entry name" value="ABC TRANSPORTER ABCH.1"/>
    <property type="match status" value="1"/>
</dbReference>
<evidence type="ECO:0000259" key="4">
    <source>
        <dbReference type="PROSITE" id="PS50893"/>
    </source>
</evidence>
<proteinExistence type="predicted"/>
<dbReference type="GO" id="GO:0005886">
    <property type="term" value="C:plasma membrane"/>
    <property type="evidence" value="ECO:0007669"/>
    <property type="project" value="TreeGrafter"/>
</dbReference>
<keyword evidence="2" id="KW-0547">Nucleotide-binding</keyword>
<dbReference type="InterPro" id="IPR027417">
    <property type="entry name" value="P-loop_NTPase"/>
</dbReference>
<feature type="domain" description="ABC transporter" evidence="4">
    <location>
        <begin position="4"/>
        <end position="224"/>
    </location>
</feature>
<dbReference type="GO" id="GO:0022857">
    <property type="term" value="F:transmembrane transporter activity"/>
    <property type="evidence" value="ECO:0007669"/>
    <property type="project" value="TreeGrafter"/>
</dbReference>
<dbReference type="CDD" id="cd03255">
    <property type="entry name" value="ABC_MJ0796_LolCDE_FtsE"/>
    <property type="match status" value="1"/>
</dbReference>
<dbReference type="RefSeq" id="WP_115011373.1">
    <property type="nucleotide sequence ID" value="NZ_UGHV01000001.1"/>
</dbReference>
<evidence type="ECO:0000256" key="3">
    <source>
        <dbReference type="ARBA" id="ARBA00022840"/>
    </source>
</evidence>